<gene>
    <name evidence="2" type="ORF">SAMN05216339_101443</name>
</gene>
<protein>
    <recommendedName>
        <fullName evidence="4">DUF3147 family protein</fullName>
    </recommendedName>
</protein>
<evidence type="ECO:0000313" key="2">
    <source>
        <dbReference type="EMBL" id="SFU34506.1"/>
    </source>
</evidence>
<dbReference type="Proteomes" id="UP000183926">
    <property type="component" value="Unassembled WGS sequence"/>
</dbReference>
<name>A0A1I7FEH6_9PROT</name>
<evidence type="ECO:0008006" key="4">
    <source>
        <dbReference type="Google" id="ProtNLM"/>
    </source>
</evidence>
<dbReference type="RefSeq" id="WP_074926617.1">
    <property type="nucleotide sequence ID" value="NZ_FPBL01000001.1"/>
</dbReference>
<sequence length="116" mass="12871">MIYIFIKVVITSLLIVSIAELSKRSSLIGALLASLPLTSVLAMFWLYIDTQDVGKVADLATGIFWMVIPSLVFFVSLPLLLKAGINFYLSMGFSLSATAGCYFIMIFILKYFDIKL</sequence>
<keyword evidence="1" id="KW-0472">Membrane</keyword>
<evidence type="ECO:0000313" key="3">
    <source>
        <dbReference type="Proteomes" id="UP000183926"/>
    </source>
</evidence>
<keyword evidence="1" id="KW-0812">Transmembrane</keyword>
<organism evidence="2 3">
    <name type="scientific">Nitrosomonas eutropha</name>
    <dbReference type="NCBI Taxonomy" id="916"/>
    <lineage>
        <taxon>Bacteria</taxon>
        <taxon>Pseudomonadati</taxon>
        <taxon>Pseudomonadota</taxon>
        <taxon>Betaproteobacteria</taxon>
        <taxon>Nitrosomonadales</taxon>
        <taxon>Nitrosomonadaceae</taxon>
        <taxon>Nitrosomonas</taxon>
    </lineage>
</organism>
<keyword evidence="1" id="KW-1133">Transmembrane helix</keyword>
<dbReference type="EMBL" id="FPBL01000001">
    <property type="protein sequence ID" value="SFU34506.1"/>
    <property type="molecule type" value="Genomic_DNA"/>
</dbReference>
<dbReference type="OrthoDB" id="47473at2"/>
<feature type="transmembrane region" description="Helical" evidence="1">
    <location>
        <begin position="87"/>
        <end position="109"/>
    </location>
</feature>
<feature type="transmembrane region" description="Helical" evidence="1">
    <location>
        <begin position="59"/>
        <end position="81"/>
    </location>
</feature>
<proteinExistence type="predicted"/>
<feature type="transmembrane region" description="Helical" evidence="1">
    <location>
        <begin position="29"/>
        <end position="47"/>
    </location>
</feature>
<dbReference type="InterPro" id="IPR058117">
    <property type="entry name" value="BV97_02767-like"/>
</dbReference>
<evidence type="ECO:0000256" key="1">
    <source>
        <dbReference type="SAM" id="Phobius"/>
    </source>
</evidence>
<accession>A0A1I7FEH6</accession>
<dbReference type="AlphaFoldDB" id="A0A1I7FEH6"/>
<reference evidence="2 3" key="1">
    <citation type="submission" date="2016-10" db="EMBL/GenBank/DDBJ databases">
        <authorList>
            <person name="de Groot N.N."/>
        </authorList>
    </citation>
    <scope>NUCLEOTIDE SEQUENCE [LARGE SCALE GENOMIC DNA]</scope>
    <source>
        <strain evidence="2 3">Nm24</strain>
    </source>
</reference>
<dbReference type="NCBIfam" id="NF006749">
    <property type="entry name" value="PRK09272.1-2"/>
    <property type="match status" value="1"/>
</dbReference>